<evidence type="ECO:0000313" key="2">
    <source>
        <dbReference type="Proteomes" id="UP001055172"/>
    </source>
</evidence>
<keyword evidence="2" id="KW-1185">Reference proteome</keyword>
<dbReference type="EMBL" id="BPPX01000013">
    <property type="protein sequence ID" value="GJC83838.1"/>
    <property type="molecule type" value="Genomic_DNA"/>
</dbReference>
<dbReference type="AlphaFoldDB" id="A0AA37GMN4"/>
<name>A0AA37GMN4_9PEZI</name>
<comment type="caution">
    <text evidence="1">The sequence shown here is derived from an EMBL/GenBank/DDBJ whole genome shotgun (WGS) entry which is preliminary data.</text>
</comment>
<evidence type="ECO:0000313" key="1">
    <source>
        <dbReference type="EMBL" id="GJC83838.1"/>
    </source>
</evidence>
<sequence length="81" mass="9188">MDSYSQDAKVYSPYLLVNTGRNDGMPDQETRFLENLAVAPTYPDTLLHPAEEAAVTNERREHYAEKKARVFDALRGGGSRW</sequence>
<dbReference type="Proteomes" id="UP001055172">
    <property type="component" value="Unassembled WGS sequence"/>
</dbReference>
<reference evidence="1 2" key="1">
    <citation type="submission" date="2021-07" db="EMBL/GenBank/DDBJ databases">
        <title>Genome data of Colletotrichum spaethianum.</title>
        <authorList>
            <person name="Utami Y.D."/>
            <person name="Hiruma K."/>
        </authorList>
    </citation>
    <scope>NUCLEOTIDE SEQUENCE [LARGE SCALE GENOMIC DNA]</scope>
    <source>
        <strain evidence="1 2">MAFF 242679</strain>
    </source>
</reference>
<accession>A0AA37GMN4</accession>
<organism evidence="1 2">
    <name type="scientific">Colletotrichum liriopes</name>
    <dbReference type="NCBI Taxonomy" id="708192"/>
    <lineage>
        <taxon>Eukaryota</taxon>
        <taxon>Fungi</taxon>
        <taxon>Dikarya</taxon>
        <taxon>Ascomycota</taxon>
        <taxon>Pezizomycotina</taxon>
        <taxon>Sordariomycetes</taxon>
        <taxon>Hypocreomycetidae</taxon>
        <taxon>Glomerellales</taxon>
        <taxon>Glomerellaceae</taxon>
        <taxon>Colletotrichum</taxon>
        <taxon>Colletotrichum spaethianum species complex</taxon>
    </lineage>
</organism>
<protein>
    <submittedName>
        <fullName evidence="1">Uncharacterized protein</fullName>
    </submittedName>
</protein>
<gene>
    <name evidence="1" type="ORF">ColLi_06676</name>
</gene>
<proteinExistence type="predicted"/>